<organism evidence="13 14">
    <name type="scientific">Lachancea meyersii CBS 8951</name>
    <dbReference type="NCBI Taxonomy" id="1266667"/>
    <lineage>
        <taxon>Eukaryota</taxon>
        <taxon>Fungi</taxon>
        <taxon>Dikarya</taxon>
        <taxon>Ascomycota</taxon>
        <taxon>Saccharomycotina</taxon>
        <taxon>Saccharomycetes</taxon>
        <taxon>Saccharomycetales</taxon>
        <taxon>Saccharomycetaceae</taxon>
        <taxon>Lachancea</taxon>
    </lineage>
</organism>
<evidence type="ECO:0000313" key="14">
    <source>
        <dbReference type="Proteomes" id="UP000191144"/>
    </source>
</evidence>
<dbReference type="GO" id="GO:0016020">
    <property type="term" value="C:membrane"/>
    <property type="evidence" value="ECO:0007669"/>
    <property type="project" value="UniProtKB-SubCell"/>
</dbReference>
<evidence type="ECO:0000256" key="3">
    <source>
        <dbReference type="ARBA" id="ARBA00022692"/>
    </source>
</evidence>
<protein>
    <submittedName>
        <fullName evidence="13">LAME_0A04720g1_1</fullName>
    </submittedName>
</protein>
<dbReference type="PIRSF" id="PIRSF000862">
    <property type="entry name" value="Steryl_ester_lip"/>
    <property type="match status" value="1"/>
</dbReference>
<dbReference type="Gene3D" id="3.40.50.1820">
    <property type="entry name" value="alpha/beta hydrolase"/>
    <property type="match status" value="1"/>
</dbReference>
<evidence type="ECO:0000256" key="10">
    <source>
        <dbReference type="ARBA" id="ARBA00023180"/>
    </source>
</evidence>
<keyword evidence="4" id="KW-0732">Signal</keyword>
<dbReference type="FunFam" id="3.40.50.1820:FF:000095">
    <property type="entry name" value="Triglyceride lipase-cholesterol esterase"/>
    <property type="match status" value="1"/>
</dbReference>
<gene>
    <name evidence="13" type="ORF">LAME_0A04720G</name>
</gene>
<dbReference type="EMBL" id="LT598483">
    <property type="protein sequence ID" value="SCU78507.1"/>
    <property type="molecule type" value="Genomic_DNA"/>
</dbReference>
<accession>A0A1G4IPA1</accession>
<dbReference type="GO" id="GO:0016788">
    <property type="term" value="F:hydrolase activity, acting on ester bonds"/>
    <property type="evidence" value="ECO:0007669"/>
    <property type="project" value="InterPro"/>
</dbReference>
<dbReference type="GO" id="GO:0016042">
    <property type="term" value="P:lipid catabolic process"/>
    <property type="evidence" value="ECO:0007669"/>
    <property type="project" value="UniProtKB-KW"/>
</dbReference>
<evidence type="ECO:0000256" key="11">
    <source>
        <dbReference type="PIRSR" id="PIRSR000862-1"/>
    </source>
</evidence>
<sequence>MSAFIPFLGRIFFTDYVILLLVTVEKLLTMVLNCIPQVWMNTISTVVNTFTRYTLGSVDLRAQELRDAKDIHEMGQIFGVEIEDHIVRTEDDYLLTLHRLVPAEGTSNGQVVYLHHGLLMCSDIWMCHTQRECNLPLVLHALGFDVWMGNNRGNKYSTQHLHKVPRSQEFWDFSIDEFAFFDIPNSIEFVLAFTQQRELVCVGFSQGSSQTFAALSVREDLNEKISLFVAIAPAMTPQGLHNRIVDALLKSSPRVMNLFFGTRILMPSVTLWQKTLQPSLFNLTIDLANRFLFDWKSRNISSQQKHASYAKLYSTTSVKSVVHWFQILHAQKFQMFEEQDVVMNSWNPTRSYQITTFPTRTSIRIPVLLLYGGSDSLVDIEVMKANLPISQVFDVVIPAHEHLDLLWGRDVGELVIPNLLRFIWFFKDIKALEGETALDSGNELASPFTKNYSDSVLTKTTL</sequence>
<dbReference type="Proteomes" id="UP000191144">
    <property type="component" value="Chromosome A"/>
</dbReference>
<feature type="active site" description="Charge relay system" evidence="11">
    <location>
        <position position="375"/>
    </location>
</feature>
<evidence type="ECO:0000256" key="1">
    <source>
        <dbReference type="ARBA" id="ARBA00004167"/>
    </source>
</evidence>
<dbReference type="PANTHER" id="PTHR11005">
    <property type="entry name" value="LYSOSOMAL ACID LIPASE-RELATED"/>
    <property type="match status" value="1"/>
</dbReference>
<name>A0A1G4IPA1_9SACH</name>
<keyword evidence="7" id="KW-1133">Transmembrane helix</keyword>
<evidence type="ECO:0000256" key="9">
    <source>
        <dbReference type="ARBA" id="ARBA00023136"/>
    </source>
</evidence>
<keyword evidence="6" id="KW-0442">Lipid degradation</keyword>
<feature type="active site" description="Nucleophile" evidence="11">
    <location>
        <position position="205"/>
    </location>
</feature>
<comment type="similarity">
    <text evidence="2">Belongs to the AB hydrolase superfamily. Lipase family.</text>
</comment>
<evidence type="ECO:0000256" key="8">
    <source>
        <dbReference type="ARBA" id="ARBA00023098"/>
    </source>
</evidence>
<keyword evidence="14" id="KW-1185">Reference proteome</keyword>
<keyword evidence="8" id="KW-0443">Lipid metabolism</keyword>
<feature type="domain" description="AB hydrolase-1" evidence="12">
    <location>
        <begin position="111"/>
        <end position="408"/>
    </location>
</feature>
<dbReference type="InterPro" id="IPR029058">
    <property type="entry name" value="AB_hydrolase_fold"/>
</dbReference>
<evidence type="ECO:0000256" key="4">
    <source>
        <dbReference type="ARBA" id="ARBA00022729"/>
    </source>
</evidence>
<evidence type="ECO:0000256" key="7">
    <source>
        <dbReference type="ARBA" id="ARBA00022989"/>
    </source>
</evidence>
<evidence type="ECO:0000256" key="2">
    <source>
        <dbReference type="ARBA" id="ARBA00010701"/>
    </source>
</evidence>
<keyword evidence="10" id="KW-0325">Glycoprotein</keyword>
<dbReference type="SUPFAM" id="SSF53474">
    <property type="entry name" value="alpha/beta-Hydrolases"/>
    <property type="match status" value="1"/>
</dbReference>
<evidence type="ECO:0000313" key="13">
    <source>
        <dbReference type="EMBL" id="SCU78507.1"/>
    </source>
</evidence>
<keyword evidence="5" id="KW-0378">Hydrolase</keyword>
<evidence type="ECO:0000256" key="5">
    <source>
        <dbReference type="ARBA" id="ARBA00022801"/>
    </source>
</evidence>
<dbReference type="InterPro" id="IPR025483">
    <property type="entry name" value="Lipase_euk"/>
</dbReference>
<proteinExistence type="inferred from homology"/>
<evidence type="ECO:0000259" key="12">
    <source>
        <dbReference type="Pfam" id="PF00561"/>
    </source>
</evidence>
<evidence type="ECO:0000256" key="6">
    <source>
        <dbReference type="ARBA" id="ARBA00022963"/>
    </source>
</evidence>
<dbReference type="Pfam" id="PF00561">
    <property type="entry name" value="Abhydrolase_1"/>
    <property type="match status" value="1"/>
</dbReference>
<keyword evidence="9" id="KW-0472">Membrane</keyword>
<dbReference type="InterPro" id="IPR000073">
    <property type="entry name" value="AB_hydrolase_1"/>
</dbReference>
<comment type="subcellular location">
    <subcellularLocation>
        <location evidence="1">Membrane</location>
        <topology evidence="1">Single-pass membrane protein</topology>
    </subcellularLocation>
</comment>
<dbReference type="OrthoDB" id="9974421at2759"/>
<feature type="active site" description="Charge relay system" evidence="11">
    <location>
        <position position="402"/>
    </location>
</feature>
<keyword evidence="3" id="KW-0812">Transmembrane</keyword>
<reference evidence="14" key="1">
    <citation type="submission" date="2016-03" db="EMBL/GenBank/DDBJ databases">
        <authorList>
            <person name="Devillers Hugo."/>
        </authorList>
    </citation>
    <scope>NUCLEOTIDE SEQUENCE [LARGE SCALE GENOMIC DNA]</scope>
</reference>
<dbReference type="AlphaFoldDB" id="A0A1G4IPA1"/>